<dbReference type="EMBL" id="CP015085">
    <property type="protein sequence ID" value="ANK05363.1"/>
    <property type="molecule type" value="Genomic_DNA"/>
</dbReference>
<dbReference type="Proteomes" id="UP000183316">
    <property type="component" value="Chromosome"/>
</dbReference>
<dbReference type="AlphaFoldDB" id="A0A192CGS8"/>
<accession>A0A192CGS8</accession>
<proteinExistence type="predicted"/>
<gene>
    <name evidence="1" type="ORF">WLH_04102</name>
</gene>
<evidence type="ECO:0000313" key="1">
    <source>
        <dbReference type="EMBL" id="ANK05363.1"/>
    </source>
</evidence>
<organism evidence="1 2">
    <name type="scientific">Escherichia coli O25b:H4</name>
    <dbReference type="NCBI Taxonomy" id="941280"/>
    <lineage>
        <taxon>Bacteria</taxon>
        <taxon>Pseudomonadati</taxon>
        <taxon>Pseudomonadota</taxon>
        <taxon>Gammaproteobacteria</taxon>
        <taxon>Enterobacterales</taxon>
        <taxon>Enterobacteriaceae</taxon>
        <taxon>Escherichia</taxon>
    </lineage>
</organism>
<name>A0A192CGS8_ECO25</name>
<reference evidence="1 2" key="1">
    <citation type="submission" date="2016-03" db="EMBL/GenBank/DDBJ databases">
        <title>Genome Sequence and Comparative Pathogenic Determinants of Uropathogenic Escherichia coli O25b:H4, a Clinical Isolate from Saudi Arabia.</title>
        <authorList>
            <person name="Alyamani E.A.J."/>
            <person name="Khiyami M.A."/>
            <person name="Booq R.Y."/>
            <person name="Bahwerth F.S."/>
            <person name="Vaisvil B."/>
            <person name="Schmitt D.P."/>
            <person name="Kapatral V."/>
        </authorList>
    </citation>
    <scope>NUCLEOTIDE SEQUENCE [LARGE SCALE GENOMIC DNA]</scope>
    <source>
        <strain evidence="1 2">O25b:H4</strain>
    </source>
</reference>
<evidence type="ECO:0000313" key="2">
    <source>
        <dbReference type="Proteomes" id="UP000183316"/>
    </source>
</evidence>
<sequence>MLACFFLDKNPDNNFFFSDNKIKKEDLCIGIPVVNILSGYFATRMSAVLAI</sequence>
<protein>
    <submittedName>
        <fullName evidence="1">Uncharacterized protein</fullName>
    </submittedName>
</protein>